<dbReference type="GO" id="GO:0016787">
    <property type="term" value="F:hydrolase activity"/>
    <property type="evidence" value="ECO:0007669"/>
    <property type="project" value="UniProtKB-KW"/>
</dbReference>
<dbReference type="Pfam" id="PF06821">
    <property type="entry name" value="Ser_hydrolase"/>
    <property type="match status" value="1"/>
</dbReference>
<dbReference type="PANTHER" id="PTHR15394">
    <property type="entry name" value="SERINE HYDROLASE RBBP9"/>
    <property type="match status" value="1"/>
</dbReference>
<dbReference type="EMBL" id="RNRV01000022">
    <property type="protein sequence ID" value="MHO05371.1"/>
    <property type="molecule type" value="Genomic_DNA"/>
</dbReference>
<dbReference type="InterPro" id="IPR029058">
    <property type="entry name" value="AB_hydrolase_fold"/>
</dbReference>
<dbReference type="AlphaFoldDB" id="A0A3L0X3G1"/>
<comment type="caution">
    <text evidence="1">The sequence shown here is derived from an EMBL/GenBank/DDBJ whole genome shotgun (WGS) entry which is preliminary data.</text>
</comment>
<organism evidence="1">
    <name type="scientific">Escherichia coli</name>
    <dbReference type="NCBI Taxonomy" id="562"/>
    <lineage>
        <taxon>Bacteria</taxon>
        <taxon>Pseudomonadati</taxon>
        <taxon>Pseudomonadota</taxon>
        <taxon>Gammaproteobacteria</taxon>
        <taxon>Enterobacterales</taxon>
        <taxon>Enterobacteriaceae</taxon>
        <taxon>Escherichia</taxon>
    </lineage>
</organism>
<sequence>MSHTRVFIVHGYTAAPQSHWFPWLKEKLESRGIQVEVLAMPNPHHPEPDAWDQAMDRLVQDHDEHTFLLGHSLGCITILRQLNRLPASRRVGGILLVSGFDQPLHTLPELDAFMTQRYDPAHIMTLAPQRVVVASRDDAIVPYRYCQHLSEQLAAPLYSLEHGGHFLDRDGFLTLPLVHDRLLGMITPAE</sequence>
<protein>
    <submittedName>
        <fullName evidence="1">Serine hydrolase family protein</fullName>
    </submittedName>
</protein>
<proteinExistence type="predicted"/>
<dbReference type="PANTHER" id="PTHR15394:SF3">
    <property type="entry name" value="SERINE HYDROLASE RBBP9"/>
    <property type="match status" value="1"/>
</dbReference>
<accession>A0A3L0X3G1</accession>
<gene>
    <name evidence="1" type="ORF">D9F05_13440</name>
</gene>
<evidence type="ECO:0000313" key="1">
    <source>
        <dbReference type="EMBL" id="MHO05371.1"/>
    </source>
</evidence>
<name>A0A3L0X3G1_ECOLX</name>
<reference evidence="1" key="1">
    <citation type="submission" date="2018-10" db="EMBL/GenBank/DDBJ databases">
        <authorList>
            <consortium name="NARMS: The National Antimicrobial Resistance Monitoring System"/>
        </authorList>
    </citation>
    <scope>NUCLEOTIDE SEQUENCE [LARGE SCALE GENOMIC DNA]</scope>
    <source>
        <strain evidence="1">CVM N17EC0388</strain>
    </source>
</reference>
<keyword evidence="1" id="KW-0378">Hydrolase</keyword>
<dbReference type="InterPro" id="IPR010662">
    <property type="entry name" value="RBBP9/YdeN"/>
</dbReference>
<dbReference type="SUPFAM" id="SSF53474">
    <property type="entry name" value="alpha/beta-Hydrolases"/>
    <property type="match status" value="1"/>
</dbReference>
<dbReference type="Gene3D" id="3.40.50.1820">
    <property type="entry name" value="alpha/beta hydrolase"/>
    <property type="match status" value="1"/>
</dbReference>